<organism evidence="2 3">
    <name type="scientific">Vanilla planifolia</name>
    <name type="common">Vanilla</name>
    <dbReference type="NCBI Taxonomy" id="51239"/>
    <lineage>
        <taxon>Eukaryota</taxon>
        <taxon>Viridiplantae</taxon>
        <taxon>Streptophyta</taxon>
        <taxon>Embryophyta</taxon>
        <taxon>Tracheophyta</taxon>
        <taxon>Spermatophyta</taxon>
        <taxon>Magnoliopsida</taxon>
        <taxon>Liliopsida</taxon>
        <taxon>Asparagales</taxon>
        <taxon>Orchidaceae</taxon>
        <taxon>Vanilloideae</taxon>
        <taxon>Vanilleae</taxon>
        <taxon>Vanilla</taxon>
    </lineage>
</organism>
<dbReference type="AlphaFoldDB" id="A0A835RSW8"/>
<feature type="signal peptide" evidence="1">
    <location>
        <begin position="1"/>
        <end position="32"/>
    </location>
</feature>
<gene>
    <name evidence="2" type="ORF">HPP92_002155</name>
</gene>
<name>A0A835RSW8_VANPL</name>
<proteinExistence type="predicted"/>
<dbReference type="Proteomes" id="UP000636800">
    <property type="component" value="Chromosome 1"/>
</dbReference>
<evidence type="ECO:0000313" key="3">
    <source>
        <dbReference type="Proteomes" id="UP000636800"/>
    </source>
</evidence>
<comment type="caution">
    <text evidence="2">The sequence shown here is derived from an EMBL/GenBank/DDBJ whole genome shotgun (WGS) entry which is preliminary data.</text>
</comment>
<feature type="chain" id="PRO_5032520876" evidence="1">
    <location>
        <begin position="33"/>
        <end position="179"/>
    </location>
</feature>
<evidence type="ECO:0000313" key="2">
    <source>
        <dbReference type="EMBL" id="KAG0497464.1"/>
    </source>
</evidence>
<protein>
    <submittedName>
        <fullName evidence="2">Uncharacterized protein</fullName>
    </submittedName>
</protein>
<dbReference type="OrthoDB" id="661680at2759"/>
<dbReference type="EMBL" id="JADCNL010000001">
    <property type="protein sequence ID" value="KAG0497464.1"/>
    <property type="molecule type" value="Genomic_DNA"/>
</dbReference>
<sequence>MLAAQDKLRKERPILSCFFAPWFLFAISAVATAPHPDSHDATSDSAASIQLAASASRSSSTAAAHMSSSSLASTYSSMQSLTHWSVTGSVAVPLLVTEAGNVERNAAVSATFSSAARTAMAASWRRSAWALAGWEEMEEKQRSWSGATLAQAARMSWGQVQWWWWRWRRRRGGRRRGGG</sequence>
<keyword evidence="1" id="KW-0732">Signal</keyword>
<evidence type="ECO:0000256" key="1">
    <source>
        <dbReference type="SAM" id="SignalP"/>
    </source>
</evidence>
<accession>A0A835RSW8</accession>
<keyword evidence="3" id="KW-1185">Reference proteome</keyword>
<reference evidence="2 3" key="1">
    <citation type="journal article" date="2020" name="Nat. Food">
        <title>A phased Vanilla planifolia genome enables genetic improvement of flavour and production.</title>
        <authorList>
            <person name="Hasing T."/>
            <person name="Tang H."/>
            <person name="Brym M."/>
            <person name="Khazi F."/>
            <person name="Huang T."/>
            <person name="Chambers A.H."/>
        </authorList>
    </citation>
    <scope>NUCLEOTIDE SEQUENCE [LARGE SCALE GENOMIC DNA]</scope>
    <source>
        <tissue evidence="2">Leaf</tissue>
    </source>
</reference>